<dbReference type="GO" id="GO:0006310">
    <property type="term" value="P:DNA recombination"/>
    <property type="evidence" value="ECO:0007669"/>
    <property type="project" value="UniProtKB-KW"/>
</dbReference>
<keyword evidence="3" id="KW-0233">DNA recombination</keyword>
<evidence type="ECO:0000259" key="4">
    <source>
        <dbReference type="PROSITE" id="PS51898"/>
    </source>
</evidence>
<dbReference type="PANTHER" id="PTHR30349:SF64">
    <property type="entry name" value="PROPHAGE INTEGRASE INTD-RELATED"/>
    <property type="match status" value="1"/>
</dbReference>
<dbReference type="InterPro" id="IPR002104">
    <property type="entry name" value="Integrase_catalytic"/>
</dbReference>
<dbReference type="GO" id="GO:0003677">
    <property type="term" value="F:DNA binding"/>
    <property type="evidence" value="ECO:0007669"/>
    <property type="project" value="UniProtKB-KW"/>
</dbReference>
<dbReference type="AlphaFoldDB" id="A0A1I4A917"/>
<name>A0A1I4A917_9PSEU</name>
<dbReference type="EMBL" id="FORP01000023">
    <property type="protein sequence ID" value="SFK52306.1"/>
    <property type="molecule type" value="Genomic_DNA"/>
</dbReference>
<proteinExistence type="inferred from homology"/>
<evidence type="ECO:0000256" key="1">
    <source>
        <dbReference type="ARBA" id="ARBA00008857"/>
    </source>
</evidence>
<dbReference type="SUPFAM" id="SSF56349">
    <property type="entry name" value="DNA breaking-rejoining enzymes"/>
    <property type="match status" value="1"/>
</dbReference>
<comment type="similarity">
    <text evidence="1">Belongs to the 'phage' integrase family.</text>
</comment>
<dbReference type="PANTHER" id="PTHR30349">
    <property type="entry name" value="PHAGE INTEGRASE-RELATED"/>
    <property type="match status" value="1"/>
</dbReference>
<evidence type="ECO:0000256" key="3">
    <source>
        <dbReference type="ARBA" id="ARBA00023172"/>
    </source>
</evidence>
<dbReference type="RefSeq" id="WP_091513958.1">
    <property type="nucleotide sequence ID" value="NZ_FORP01000023.1"/>
</dbReference>
<dbReference type="Proteomes" id="UP000199025">
    <property type="component" value="Unassembled WGS sequence"/>
</dbReference>
<keyword evidence="6" id="KW-1185">Reference proteome</keyword>
<dbReference type="InterPro" id="IPR050090">
    <property type="entry name" value="Tyrosine_recombinase_XerCD"/>
</dbReference>
<evidence type="ECO:0000313" key="6">
    <source>
        <dbReference type="Proteomes" id="UP000199025"/>
    </source>
</evidence>
<feature type="domain" description="Tyr recombinase" evidence="4">
    <location>
        <begin position="236"/>
        <end position="461"/>
    </location>
</feature>
<keyword evidence="2" id="KW-0238">DNA-binding</keyword>
<dbReference type="PROSITE" id="PS51898">
    <property type="entry name" value="TYR_RECOMBINASE"/>
    <property type="match status" value="1"/>
</dbReference>
<evidence type="ECO:0000313" key="5">
    <source>
        <dbReference type="EMBL" id="SFK52306.1"/>
    </source>
</evidence>
<dbReference type="InterPro" id="IPR011010">
    <property type="entry name" value="DNA_brk_join_enz"/>
</dbReference>
<gene>
    <name evidence="5" type="ORF">SAMN05421835_12354</name>
</gene>
<reference evidence="5 6" key="1">
    <citation type="submission" date="2016-10" db="EMBL/GenBank/DDBJ databases">
        <authorList>
            <person name="de Groot N.N."/>
        </authorList>
    </citation>
    <scope>NUCLEOTIDE SEQUENCE [LARGE SCALE GENOMIC DNA]</scope>
    <source>
        <strain evidence="5 6">DSM 44468</strain>
    </source>
</reference>
<dbReference type="GO" id="GO:0015074">
    <property type="term" value="P:DNA integration"/>
    <property type="evidence" value="ECO:0007669"/>
    <property type="project" value="InterPro"/>
</dbReference>
<evidence type="ECO:0000256" key="2">
    <source>
        <dbReference type="ARBA" id="ARBA00023125"/>
    </source>
</evidence>
<dbReference type="Gene3D" id="1.10.150.130">
    <property type="match status" value="1"/>
</dbReference>
<dbReference type="Gene3D" id="1.10.443.10">
    <property type="entry name" value="Intergrase catalytic core"/>
    <property type="match status" value="1"/>
</dbReference>
<protein>
    <recommendedName>
        <fullName evidence="4">Tyr recombinase domain-containing protein</fullName>
    </recommendedName>
</protein>
<dbReference type="OrthoDB" id="3773913at2"/>
<dbReference type="STRING" id="115433.SAMN05421835_12354"/>
<dbReference type="InterPro" id="IPR010998">
    <property type="entry name" value="Integrase_recombinase_N"/>
</dbReference>
<sequence length="471" mass="53108">MNTSYQVQIWDIKPRKNRQGKVTSYRLRWKVGKREFNESFKVRALADSFRADLLSAQRDGERFDTETGLPVERAKDIPVMSWFEVTSRYVAMKWPDLAATARQTTVEALIRVLPVFVPNKAGQPDAKEVRSAVRQWGYNPPRRKSGEMPTNARRVLDWLTRNTMPVSSVSDPEILRALQRAVTRRLDGGVYAPTVARRTRSVLSNVLDYARTELKVLEVNPLPDAKWTKMPKGRRKLDRRAVPNPIQARSFLHQVGQTPRSGPHLKAFFALMYFAALRPEEAAKVSKTNLSLPEPRKNVETGETEYDWGTIYLEGARPYIDGLWTDTGTVGEDRPLKSREKGDVRPVPCAPELTRILWTHIERYGFGPDGRLFVGERGGLVSKVTYTKVFRAARAATFSPEVQRGPLLARPYDLRHAAVSTWLAAGLDPSLVALWAGQSVAVLLEVYASFLDGGEAAARRLIEHALGHRPN</sequence>
<organism evidence="5 6">
    <name type="scientific">Amycolatopsis sacchari</name>
    <dbReference type="NCBI Taxonomy" id="115433"/>
    <lineage>
        <taxon>Bacteria</taxon>
        <taxon>Bacillati</taxon>
        <taxon>Actinomycetota</taxon>
        <taxon>Actinomycetes</taxon>
        <taxon>Pseudonocardiales</taxon>
        <taxon>Pseudonocardiaceae</taxon>
        <taxon>Amycolatopsis</taxon>
    </lineage>
</organism>
<accession>A0A1I4A917</accession>
<dbReference type="InterPro" id="IPR013762">
    <property type="entry name" value="Integrase-like_cat_sf"/>
</dbReference>